<name>A0A2N9JD10_9ACTN</name>
<dbReference type="EMBL" id="LT985188">
    <property type="protein sequence ID" value="SPD86022.1"/>
    <property type="molecule type" value="Genomic_DNA"/>
</dbReference>
<proteinExistence type="predicted"/>
<organism evidence="1 2">
    <name type="scientific">Micropruina glycogenica</name>
    <dbReference type="NCBI Taxonomy" id="75385"/>
    <lineage>
        <taxon>Bacteria</taxon>
        <taxon>Bacillati</taxon>
        <taxon>Actinomycetota</taxon>
        <taxon>Actinomycetes</taxon>
        <taxon>Propionibacteriales</taxon>
        <taxon>Nocardioidaceae</taxon>
        <taxon>Micropruina</taxon>
    </lineage>
</organism>
<evidence type="ECO:0000313" key="1">
    <source>
        <dbReference type="EMBL" id="SPD86022.1"/>
    </source>
</evidence>
<keyword evidence="2" id="KW-1185">Reference proteome</keyword>
<reference evidence="1 2" key="1">
    <citation type="submission" date="2018-02" db="EMBL/GenBank/DDBJ databases">
        <authorList>
            <person name="Cohen D.B."/>
            <person name="Kent A.D."/>
        </authorList>
    </citation>
    <scope>NUCLEOTIDE SEQUENCE [LARGE SCALE GENOMIC DNA]</scope>
    <source>
        <strain evidence="1">1</strain>
    </source>
</reference>
<gene>
    <name evidence="1" type="ORF">MPLG2_0986</name>
</gene>
<accession>A0A2N9JD10</accession>
<evidence type="ECO:0000313" key="2">
    <source>
        <dbReference type="Proteomes" id="UP000238164"/>
    </source>
</evidence>
<sequence length="62" mass="7189">MDAEDWLHEERKLIEANEWSPKHRAEKARALATTPDLETYAKWHRLLALPGLSQRDSVPPGR</sequence>
<dbReference type="Proteomes" id="UP000238164">
    <property type="component" value="Chromosome 1"/>
</dbReference>
<dbReference type="KEGG" id="mgg:MPLG2_0986"/>
<dbReference type="AlphaFoldDB" id="A0A2N9JD10"/>
<protein>
    <submittedName>
        <fullName evidence="1">Uncharacterized protein</fullName>
    </submittedName>
</protein>